<dbReference type="GO" id="GO:0003697">
    <property type="term" value="F:single-stranded DNA binding"/>
    <property type="evidence" value="ECO:0007669"/>
    <property type="project" value="UniProtKB-UniRule"/>
</dbReference>
<dbReference type="EMBL" id="CP031775">
    <property type="protein sequence ID" value="QDZ92956.1"/>
    <property type="molecule type" value="Genomic_DNA"/>
</dbReference>
<keyword evidence="1 2" id="KW-0238">DNA-binding</keyword>
<dbReference type="HAMAP" id="MF_00984">
    <property type="entry name" value="SSB"/>
    <property type="match status" value="1"/>
</dbReference>
<dbReference type="InterPro" id="IPR012340">
    <property type="entry name" value="NA-bd_OB-fold"/>
</dbReference>
<evidence type="ECO:0000256" key="4">
    <source>
        <dbReference type="SAM" id="MobiDB-lite"/>
    </source>
</evidence>
<dbReference type="GO" id="GO:0006260">
    <property type="term" value="P:DNA replication"/>
    <property type="evidence" value="ECO:0007669"/>
    <property type="project" value="InterPro"/>
</dbReference>
<evidence type="ECO:0000256" key="3">
    <source>
        <dbReference type="RuleBase" id="RU000524"/>
    </source>
</evidence>
<dbReference type="SUPFAM" id="SSF50249">
    <property type="entry name" value="Nucleic acid-binding proteins"/>
    <property type="match status" value="1"/>
</dbReference>
<dbReference type="NCBIfam" id="TIGR00621">
    <property type="entry name" value="ssb"/>
    <property type="match status" value="1"/>
</dbReference>
<reference evidence="5" key="1">
    <citation type="journal article" date="2019" name="Ecotoxicol. Environ. Saf.">
        <title>Microbial characterization of heavy metal resistant bacterial strains isolated from an electroplating wastewater treatment plant.</title>
        <authorList>
            <person name="Cai X."/>
            <person name="Zheng X."/>
            <person name="Zhang D."/>
            <person name="Iqbal W."/>
            <person name="Liu C."/>
            <person name="Yang B."/>
            <person name="Zhao X."/>
            <person name="Lu X."/>
            <person name="Mao Y."/>
        </authorList>
    </citation>
    <scope>NUCLEOTIDE SEQUENCE [LARGE SCALE GENOMIC DNA]</scope>
    <source>
        <strain evidence="5">Ni1-3</strain>
    </source>
</reference>
<dbReference type="GO" id="GO:0009295">
    <property type="term" value="C:nucleoid"/>
    <property type="evidence" value="ECO:0007669"/>
    <property type="project" value="TreeGrafter"/>
</dbReference>
<dbReference type="Pfam" id="PF00436">
    <property type="entry name" value="SSB"/>
    <property type="match status" value="1"/>
</dbReference>
<organism evidence="5">
    <name type="scientific">Shewanella decolorationis</name>
    <dbReference type="NCBI Taxonomy" id="256839"/>
    <lineage>
        <taxon>Bacteria</taxon>
        <taxon>Pseudomonadati</taxon>
        <taxon>Pseudomonadota</taxon>
        <taxon>Gammaproteobacteria</taxon>
        <taxon>Alteromonadales</taxon>
        <taxon>Shewanellaceae</taxon>
        <taxon>Shewanella</taxon>
    </lineage>
</organism>
<evidence type="ECO:0000313" key="5">
    <source>
        <dbReference type="EMBL" id="QDZ92956.1"/>
    </source>
</evidence>
<dbReference type="PANTHER" id="PTHR10302">
    <property type="entry name" value="SINGLE-STRANDED DNA-BINDING PROTEIN"/>
    <property type="match status" value="1"/>
</dbReference>
<comment type="caution">
    <text evidence="2">Lacks conserved residue(s) required for the propagation of feature annotation.</text>
</comment>
<evidence type="ECO:0000256" key="1">
    <source>
        <dbReference type="ARBA" id="ARBA00023125"/>
    </source>
</evidence>
<gene>
    <name evidence="5" type="ORF">D0436_22265</name>
</gene>
<name>A0A5B8R4L6_9GAMM</name>
<protein>
    <recommendedName>
        <fullName evidence="2 3">Single-stranded DNA-binding protein</fullName>
        <shortName evidence="2">SSB</shortName>
    </recommendedName>
</protein>
<feature type="compositionally biased region" description="Low complexity" evidence="4">
    <location>
        <begin position="137"/>
        <end position="192"/>
    </location>
</feature>
<accession>A0A5B8R4L6</accession>
<sequence length="192" mass="21395">MSLCFNVLVNYFFGESKMGSVNKVIIVGNIGQEIDFKTLPSGTSVANFSVATSDTWKDQQGVQQEVTDWHKIVVWGKLAEIINQYGGKGRQVYIEGKQKTRKYKDANGQERYTTEVVVDFDGQVQLLGGSPKDNAGQSSGYQQNAPQQQGYQQNAPLLHGYQQNAPQQGGYQAQPQGGHQQNTQQQAYNYHR</sequence>
<dbReference type="CDD" id="cd04496">
    <property type="entry name" value="SSB_OBF"/>
    <property type="match status" value="1"/>
</dbReference>
<dbReference type="PROSITE" id="PS50935">
    <property type="entry name" value="SSB"/>
    <property type="match status" value="1"/>
</dbReference>
<comment type="subunit">
    <text evidence="2">Homotetramer.</text>
</comment>
<evidence type="ECO:0000256" key="2">
    <source>
        <dbReference type="HAMAP-Rule" id="MF_00984"/>
    </source>
</evidence>
<proteinExistence type="inferred from homology"/>
<dbReference type="InterPro" id="IPR000424">
    <property type="entry name" value="Primosome_PriB/ssb"/>
</dbReference>
<dbReference type="PANTHER" id="PTHR10302:SF27">
    <property type="entry name" value="SINGLE-STRANDED DNA-BINDING PROTEIN"/>
    <property type="match status" value="1"/>
</dbReference>
<feature type="region of interest" description="Disordered" evidence="4">
    <location>
        <begin position="127"/>
        <end position="192"/>
    </location>
</feature>
<dbReference type="AlphaFoldDB" id="A0A5B8R4L6"/>
<dbReference type="InterPro" id="IPR011344">
    <property type="entry name" value="ssDNA-bd"/>
</dbReference>
<dbReference type="Gene3D" id="2.40.50.140">
    <property type="entry name" value="Nucleic acid-binding proteins"/>
    <property type="match status" value="1"/>
</dbReference>